<dbReference type="PROSITE" id="PS50853">
    <property type="entry name" value="FN3"/>
    <property type="match status" value="1"/>
</dbReference>
<reference evidence="3" key="1">
    <citation type="submission" date="2018-11" db="EMBL/GenBank/DDBJ databases">
        <authorList>
            <consortium name="Pathogen Informatics"/>
        </authorList>
    </citation>
    <scope>NUCLEOTIDE SEQUENCE</scope>
</reference>
<evidence type="ECO:0000259" key="2">
    <source>
        <dbReference type="PROSITE" id="PS50853"/>
    </source>
</evidence>
<protein>
    <recommendedName>
        <fullName evidence="2">Fibronectin type-III domain-containing protein</fullName>
    </recommendedName>
</protein>
<accession>A0A3S5FCD6</accession>
<dbReference type="Gene3D" id="2.60.40.10">
    <property type="entry name" value="Immunoglobulins"/>
    <property type="match status" value="1"/>
</dbReference>
<feature type="region of interest" description="Disordered" evidence="1">
    <location>
        <begin position="88"/>
        <end position="110"/>
    </location>
</feature>
<organism evidence="3 4">
    <name type="scientific">Protopolystoma xenopodis</name>
    <dbReference type="NCBI Taxonomy" id="117903"/>
    <lineage>
        <taxon>Eukaryota</taxon>
        <taxon>Metazoa</taxon>
        <taxon>Spiralia</taxon>
        <taxon>Lophotrochozoa</taxon>
        <taxon>Platyhelminthes</taxon>
        <taxon>Monogenea</taxon>
        <taxon>Polyopisthocotylea</taxon>
        <taxon>Polystomatidea</taxon>
        <taxon>Polystomatidae</taxon>
        <taxon>Protopolystoma</taxon>
    </lineage>
</organism>
<comment type="caution">
    <text evidence="3">The sequence shown here is derived from an EMBL/GenBank/DDBJ whole genome shotgun (WGS) entry which is preliminary data.</text>
</comment>
<gene>
    <name evidence="3" type="ORF">PXEA_LOCUS5303</name>
</gene>
<dbReference type="SUPFAM" id="SSF49265">
    <property type="entry name" value="Fibronectin type III"/>
    <property type="match status" value="1"/>
</dbReference>
<name>A0A3S5FCD6_9PLAT</name>
<dbReference type="GO" id="GO:0016020">
    <property type="term" value="C:membrane"/>
    <property type="evidence" value="ECO:0007669"/>
    <property type="project" value="UniProtKB-SubCell"/>
</dbReference>
<dbReference type="PANTHER" id="PTHR46957">
    <property type="entry name" value="CYTOKINE RECEPTOR"/>
    <property type="match status" value="1"/>
</dbReference>
<proteinExistence type="predicted"/>
<dbReference type="SMART" id="SM00060">
    <property type="entry name" value="FN3"/>
    <property type="match status" value="1"/>
</dbReference>
<evidence type="ECO:0000256" key="1">
    <source>
        <dbReference type="SAM" id="MobiDB-lite"/>
    </source>
</evidence>
<dbReference type="AlphaFoldDB" id="A0A3S5FCD6"/>
<keyword evidence="4" id="KW-1185">Reference proteome</keyword>
<dbReference type="Pfam" id="PF00041">
    <property type="entry name" value="fn3"/>
    <property type="match status" value="1"/>
</dbReference>
<evidence type="ECO:0000313" key="4">
    <source>
        <dbReference type="Proteomes" id="UP000784294"/>
    </source>
</evidence>
<dbReference type="InterPro" id="IPR050713">
    <property type="entry name" value="RTP_Phos/Ushers"/>
</dbReference>
<dbReference type="OrthoDB" id="6381660at2759"/>
<dbReference type="PANTHER" id="PTHR46957:SF3">
    <property type="entry name" value="CYTOKINE RECEPTOR"/>
    <property type="match status" value="1"/>
</dbReference>
<dbReference type="Proteomes" id="UP000784294">
    <property type="component" value="Unassembled WGS sequence"/>
</dbReference>
<feature type="non-terminal residue" evidence="3">
    <location>
        <position position="1"/>
    </location>
</feature>
<sequence>MKSCVAAPSAPLKLRVAGYSFSEITVEWQRPTVSNGILEGYIVKVVNTVTGSTVIRLSIGQADNPTTVYNLEPRTNYTITVAAVTQPNTEGMGGGQGPFSDGVNQTTAPG</sequence>
<dbReference type="EMBL" id="CAAALY010013083">
    <property type="protein sequence ID" value="VEL11863.1"/>
    <property type="molecule type" value="Genomic_DNA"/>
</dbReference>
<feature type="domain" description="Fibronectin type-III" evidence="2">
    <location>
        <begin position="10"/>
        <end position="110"/>
    </location>
</feature>
<dbReference type="InterPro" id="IPR013783">
    <property type="entry name" value="Ig-like_fold"/>
</dbReference>
<dbReference type="CDD" id="cd00063">
    <property type="entry name" value="FN3"/>
    <property type="match status" value="1"/>
</dbReference>
<evidence type="ECO:0000313" key="3">
    <source>
        <dbReference type="EMBL" id="VEL11863.1"/>
    </source>
</evidence>
<dbReference type="InterPro" id="IPR036116">
    <property type="entry name" value="FN3_sf"/>
</dbReference>
<dbReference type="InterPro" id="IPR003961">
    <property type="entry name" value="FN3_dom"/>
</dbReference>